<name>A0A064CEK9_9MYCO</name>
<feature type="compositionally biased region" description="Basic and acidic residues" evidence="1">
    <location>
        <begin position="234"/>
        <end position="244"/>
    </location>
</feature>
<feature type="region of interest" description="Disordered" evidence="1">
    <location>
        <begin position="226"/>
        <end position="291"/>
    </location>
</feature>
<sequence length="341" mass="36896">MARGKTPWAATSVPTIRRQWCEAMDQTVRARVAQMQEARAQLAAADAPRGSARRVRQAIDRVSAAVSEMGDDAAALHEAAMYWVSRDMVGVVHDAAAGLPEWTPAAAVPASTGLLCWARPIGDVPYGPGAESGGGHSVPWDALFWRTRSDGLMQLVPASRLAHDSGLETPLEMWSPVYPAHSILLNPNHPRTQEVEGDPAAQPFVSIVGAAWLLMSQANVSTLRSIDSGAAPGTEDKSADRDTDPSAGEPGPVSDPRRPQPPSTVTLVELRPRTASGDKASRGSRSRTDARTHRWPVAPFWRQQACGPGWSQRKPVYVVEHERGPRDAPLLPKDRVHVLRR</sequence>
<organism evidence="2 3">
    <name type="scientific">Mycolicibacterium aromaticivorans JS19b1 = JCM 16368</name>
    <dbReference type="NCBI Taxonomy" id="1440774"/>
    <lineage>
        <taxon>Bacteria</taxon>
        <taxon>Bacillati</taxon>
        <taxon>Actinomycetota</taxon>
        <taxon>Actinomycetes</taxon>
        <taxon>Mycobacteriales</taxon>
        <taxon>Mycobacteriaceae</taxon>
        <taxon>Mycolicibacterium</taxon>
    </lineage>
</organism>
<dbReference type="AlphaFoldDB" id="A0A064CEK9"/>
<evidence type="ECO:0000313" key="2">
    <source>
        <dbReference type="EMBL" id="KDE97182.1"/>
    </source>
</evidence>
<dbReference type="STRING" id="1440774.Y900_028335"/>
<comment type="caution">
    <text evidence="2">The sequence shown here is derived from an EMBL/GenBank/DDBJ whole genome shotgun (WGS) entry which is preliminary data.</text>
</comment>
<evidence type="ECO:0000256" key="1">
    <source>
        <dbReference type="SAM" id="MobiDB-lite"/>
    </source>
</evidence>
<dbReference type="EMBL" id="JALN02000002">
    <property type="protein sequence ID" value="KDE97182.1"/>
    <property type="molecule type" value="Genomic_DNA"/>
</dbReference>
<reference evidence="2" key="1">
    <citation type="submission" date="2014-05" db="EMBL/GenBank/DDBJ databases">
        <title>Genome sequence of Mycobacterium aromaticivorans strain JS19b1T (= DSM 45407T).</title>
        <authorList>
            <person name="Kwak Y."/>
            <person name="Park G.-S."/>
            <person name="Li Q.X."/>
            <person name="Lee S.-E."/>
            <person name="Shin J.-H."/>
        </authorList>
    </citation>
    <scope>NUCLEOTIDE SEQUENCE [LARGE SCALE GENOMIC DNA]</scope>
    <source>
        <strain evidence="2">JS19b1</strain>
    </source>
</reference>
<dbReference type="Proteomes" id="UP000022835">
    <property type="component" value="Unassembled WGS sequence"/>
</dbReference>
<dbReference type="eggNOG" id="ENOG5032XQ0">
    <property type="taxonomic scope" value="Bacteria"/>
</dbReference>
<gene>
    <name evidence="2" type="ORF">Y900_028335</name>
</gene>
<evidence type="ECO:0000313" key="3">
    <source>
        <dbReference type="Proteomes" id="UP000022835"/>
    </source>
</evidence>
<protein>
    <submittedName>
        <fullName evidence="2">Uncharacterized protein</fullName>
    </submittedName>
</protein>
<proteinExistence type="predicted"/>
<keyword evidence="3" id="KW-1185">Reference proteome</keyword>
<accession>A0A064CEK9</accession>